<reference evidence="2 3" key="1">
    <citation type="journal article" date="2016" name="Nat. Commun.">
        <title>Extremotolerant tardigrade genome and improved radiotolerance of human cultured cells by tardigrade-unique protein.</title>
        <authorList>
            <person name="Hashimoto T."/>
            <person name="Horikawa D.D."/>
            <person name="Saito Y."/>
            <person name="Kuwahara H."/>
            <person name="Kozuka-Hata H."/>
            <person name="Shin-I T."/>
            <person name="Minakuchi Y."/>
            <person name="Ohishi K."/>
            <person name="Motoyama A."/>
            <person name="Aizu T."/>
            <person name="Enomoto A."/>
            <person name="Kondo K."/>
            <person name="Tanaka S."/>
            <person name="Hara Y."/>
            <person name="Koshikawa S."/>
            <person name="Sagara H."/>
            <person name="Miura T."/>
            <person name="Yokobori S."/>
            <person name="Miyagawa K."/>
            <person name="Suzuki Y."/>
            <person name="Kubo T."/>
            <person name="Oyama M."/>
            <person name="Kohara Y."/>
            <person name="Fujiyama A."/>
            <person name="Arakawa K."/>
            <person name="Katayama T."/>
            <person name="Toyoda A."/>
            <person name="Kunieda T."/>
        </authorList>
    </citation>
    <scope>NUCLEOTIDE SEQUENCE [LARGE SCALE GENOMIC DNA]</scope>
    <source>
        <strain evidence="2 3">YOKOZUNA-1</strain>
    </source>
</reference>
<protein>
    <submittedName>
        <fullName evidence="2">Uncharacterized protein</fullName>
    </submittedName>
</protein>
<evidence type="ECO:0000256" key="1">
    <source>
        <dbReference type="SAM" id="MobiDB-lite"/>
    </source>
</evidence>
<proteinExistence type="predicted"/>
<dbReference type="Proteomes" id="UP000186922">
    <property type="component" value="Unassembled WGS sequence"/>
</dbReference>
<dbReference type="EMBL" id="BDGG01000014">
    <property type="protein sequence ID" value="GAV06971.1"/>
    <property type="molecule type" value="Genomic_DNA"/>
</dbReference>
<evidence type="ECO:0000313" key="3">
    <source>
        <dbReference type="Proteomes" id="UP000186922"/>
    </source>
</evidence>
<organism evidence="2 3">
    <name type="scientific">Ramazzottius varieornatus</name>
    <name type="common">Water bear</name>
    <name type="synonym">Tardigrade</name>
    <dbReference type="NCBI Taxonomy" id="947166"/>
    <lineage>
        <taxon>Eukaryota</taxon>
        <taxon>Metazoa</taxon>
        <taxon>Ecdysozoa</taxon>
        <taxon>Tardigrada</taxon>
        <taxon>Eutardigrada</taxon>
        <taxon>Parachela</taxon>
        <taxon>Hypsibioidea</taxon>
        <taxon>Ramazzottiidae</taxon>
        <taxon>Ramazzottius</taxon>
    </lineage>
</organism>
<accession>A0A1D1W0Q5</accession>
<evidence type="ECO:0000313" key="2">
    <source>
        <dbReference type="EMBL" id="GAV06971.1"/>
    </source>
</evidence>
<gene>
    <name evidence="2" type="primary">RvY_16875-1</name>
    <name evidence="2" type="synonym">RvY_16875.1</name>
    <name evidence="2" type="ORF">RvY_16875</name>
</gene>
<feature type="region of interest" description="Disordered" evidence="1">
    <location>
        <begin position="93"/>
        <end position="112"/>
    </location>
</feature>
<keyword evidence="3" id="KW-1185">Reference proteome</keyword>
<sequence>MRDHPNWALVEHLQKIPKRPTGKAVQCRKGKIRCIVRGMEKQGRAPRSPKRDQQELSATQTYQVQAILASKHHEGTLPSCVWWVGYPDKNNGYHQTKSVPDASSEGSPSGQSPIPNSCLLFLTVWFVHRSF</sequence>
<name>A0A1D1W0Q5_RAMVA</name>
<dbReference type="AlphaFoldDB" id="A0A1D1W0Q5"/>
<comment type="caution">
    <text evidence="2">The sequence shown here is derived from an EMBL/GenBank/DDBJ whole genome shotgun (WGS) entry which is preliminary data.</text>
</comment>